<dbReference type="EMBL" id="CP011340">
    <property type="protein sequence ID" value="ALC24971.1"/>
    <property type="molecule type" value="Genomic_DNA"/>
</dbReference>
<proteinExistence type="predicted"/>
<dbReference type="KEGG" id="spri:SPRI_6665"/>
<dbReference type="AlphaFoldDB" id="A0A0M4DG51"/>
<gene>
    <name evidence="1" type="ORF">SPRI_6665</name>
</gene>
<evidence type="ECO:0000313" key="2">
    <source>
        <dbReference type="Proteomes" id="UP000060513"/>
    </source>
</evidence>
<dbReference type="Proteomes" id="UP000060513">
    <property type="component" value="Chromosome"/>
</dbReference>
<name>A0A0M4DG51_STRPR</name>
<protein>
    <submittedName>
        <fullName evidence="1">Uncharacterized protein</fullName>
    </submittedName>
</protein>
<dbReference type="RefSeq" id="WP_005320932.1">
    <property type="nucleotide sequence ID" value="NZ_CP011340.1"/>
</dbReference>
<accession>A0A0M4DG51</accession>
<sequence>MDGSGLSEPERLILAEIEQDLRADEFLDRRLRTMSPGPPLARMTHRFRSHLLAAAVGVLAALTFVLLAMAASTSQPGLIWAFSGTWALTLVGLLTLACRWSERLAHRRHARGRRGAGPP</sequence>
<dbReference type="InterPro" id="IPR021401">
    <property type="entry name" value="DUF3040"/>
</dbReference>
<dbReference type="OMA" id="TMRPARL"/>
<dbReference type="Pfam" id="PF11239">
    <property type="entry name" value="DUF3040"/>
    <property type="match status" value="1"/>
</dbReference>
<dbReference type="GeneID" id="97232290"/>
<dbReference type="STRING" id="38300.SPRI_6665"/>
<reference evidence="1 2" key="1">
    <citation type="submission" date="2015-08" db="EMBL/GenBank/DDBJ databases">
        <title>Genome sequence of the pristinamycin over-producing bacterium Streptomyces pristinaespiralis HCCB10218.</title>
        <authorList>
            <person name="Tian J."/>
            <person name="Yang J."/>
            <person name="Li L."/>
            <person name="Ruan L."/>
            <person name="Wei W."/>
            <person name="Zheng G."/>
            <person name="Wei Z."/>
            <person name="Yang S."/>
            <person name="Ge M."/>
            <person name="Jiang W."/>
            <person name="Lu Y."/>
        </authorList>
    </citation>
    <scope>NUCLEOTIDE SEQUENCE [LARGE SCALE GENOMIC DNA]</scope>
    <source>
        <strain evidence="1 2">HCCB 10218</strain>
    </source>
</reference>
<dbReference type="PATRIC" id="fig|38300.4.peg.6969"/>
<evidence type="ECO:0000313" key="1">
    <source>
        <dbReference type="EMBL" id="ALC24971.1"/>
    </source>
</evidence>
<organism evidence="1">
    <name type="scientific">Streptomyces pristinaespiralis</name>
    <dbReference type="NCBI Taxonomy" id="38300"/>
    <lineage>
        <taxon>Bacteria</taxon>
        <taxon>Bacillati</taxon>
        <taxon>Actinomycetota</taxon>
        <taxon>Actinomycetes</taxon>
        <taxon>Kitasatosporales</taxon>
        <taxon>Streptomycetaceae</taxon>
        <taxon>Streptomyces</taxon>
    </lineage>
</organism>
<dbReference type="OrthoDB" id="4319956at2"/>